<accession>A0A8S1B0J3</accession>
<protein>
    <submittedName>
        <fullName evidence="1">Uncharacterized protein</fullName>
    </submittedName>
</protein>
<dbReference type="AlphaFoldDB" id="A0A8S1B0J3"/>
<dbReference type="OrthoDB" id="6371642at2759"/>
<evidence type="ECO:0000313" key="2">
    <source>
        <dbReference type="Proteomes" id="UP000494256"/>
    </source>
</evidence>
<dbReference type="EMBL" id="CADEBD010000366">
    <property type="protein sequence ID" value="CAB3252392.1"/>
    <property type="molecule type" value="Genomic_DNA"/>
</dbReference>
<comment type="caution">
    <text evidence="1">The sequence shown here is derived from an EMBL/GenBank/DDBJ whole genome shotgun (WGS) entry which is preliminary data.</text>
</comment>
<name>A0A8S1B0J3_ARCPL</name>
<evidence type="ECO:0000313" key="1">
    <source>
        <dbReference type="EMBL" id="CAB3252392.1"/>
    </source>
</evidence>
<dbReference type="Proteomes" id="UP000494256">
    <property type="component" value="Unassembled WGS sequence"/>
</dbReference>
<reference evidence="1 2" key="1">
    <citation type="submission" date="2020-04" db="EMBL/GenBank/DDBJ databases">
        <authorList>
            <person name="Wallbank WR R."/>
            <person name="Pardo Diaz C."/>
            <person name="Kozak K."/>
            <person name="Martin S."/>
            <person name="Jiggins C."/>
            <person name="Moest M."/>
            <person name="Warren A I."/>
            <person name="Byers J.R.P. K."/>
            <person name="Montejo-Kovacevich G."/>
            <person name="Yen C E."/>
        </authorList>
    </citation>
    <scope>NUCLEOTIDE SEQUENCE [LARGE SCALE GENOMIC DNA]</scope>
</reference>
<sequence length="172" mass="18657">MKQEILSTAATPGKALVKAVVKKEVDTHVPSPSQPKFSCCGCGAPGVIKANCTTCSGRCRSQVAPNDLGFCAVDIQADMKQRPVVFINILGIEGCANLDTSAKLSVASYGLFCKLRDLGLKFGEETANVTLADGIRKSQKVYTIKVLRLSSYYLNRETIEHYLESVSYRMQA</sequence>
<gene>
    <name evidence="1" type="ORF">APLA_LOCUS13991</name>
</gene>
<organism evidence="1 2">
    <name type="scientific">Arctia plantaginis</name>
    <name type="common">Wood tiger moth</name>
    <name type="synonym">Phalaena plantaginis</name>
    <dbReference type="NCBI Taxonomy" id="874455"/>
    <lineage>
        <taxon>Eukaryota</taxon>
        <taxon>Metazoa</taxon>
        <taxon>Ecdysozoa</taxon>
        <taxon>Arthropoda</taxon>
        <taxon>Hexapoda</taxon>
        <taxon>Insecta</taxon>
        <taxon>Pterygota</taxon>
        <taxon>Neoptera</taxon>
        <taxon>Endopterygota</taxon>
        <taxon>Lepidoptera</taxon>
        <taxon>Glossata</taxon>
        <taxon>Ditrysia</taxon>
        <taxon>Noctuoidea</taxon>
        <taxon>Erebidae</taxon>
        <taxon>Arctiinae</taxon>
        <taxon>Arctia</taxon>
    </lineage>
</organism>
<proteinExistence type="predicted"/>